<proteinExistence type="inferred from homology"/>
<evidence type="ECO:0000256" key="4">
    <source>
        <dbReference type="ARBA" id="ARBA00013346"/>
    </source>
</evidence>
<evidence type="ECO:0000256" key="2">
    <source>
        <dbReference type="ARBA" id="ARBA00005369"/>
    </source>
</evidence>
<dbReference type="OrthoDB" id="4035289at2"/>
<dbReference type="NCBIfam" id="TIGR04364">
    <property type="entry name" value="methyltran_FxLD"/>
    <property type="match status" value="1"/>
</dbReference>
<dbReference type="SUPFAM" id="SSF53335">
    <property type="entry name" value="S-adenosyl-L-methionine-dependent methyltransferases"/>
    <property type="match status" value="1"/>
</dbReference>
<evidence type="ECO:0000256" key="1">
    <source>
        <dbReference type="ARBA" id="ARBA00004496"/>
    </source>
</evidence>
<dbReference type="Proteomes" id="UP000001937">
    <property type="component" value="Chromosome"/>
</dbReference>
<dbReference type="STRING" id="106370.Francci3_1819"/>
<dbReference type="EC" id="2.1.1.77" evidence="3"/>
<dbReference type="InterPro" id="IPR000682">
    <property type="entry name" value="PCMT"/>
</dbReference>
<dbReference type="HOGENOM" id="CLU_037629_2_0_11"/>
<evidence type="ECO:0000256" key="7">
    <source>
        <dbReference type="ARBA" id="ARBA00022679"/>
    </source>
</evidence>
<dbReference type="KEGG" id="fra:Francci3_1819"/>
<keyword evidence="7 12" id="KW-0808">Transferase</keyword>
<dbReference type="GO" id="GO:0004719">
    <property type="term" value="F:protein-L-isoaspartate (D-aspartate) O-methyltransferase activity"/>
    <property type="evidence" value="ECO:0007669"/>
    <property type="project" value="UniProtKB-EC"/>
</dbReference>
<dbReference type="InterPro" id="IPR027573">
    <property type="entry name" value="Methyltran_FxLD"/>
</dbReference>
<keyword evidence="13" id="KW-1185">Reference proteome</keyword>
<dbReference type="Pfam" id="PF01135">
    <property type="entry name" value="PCMT"/>
    <property type="match status" value="1"/>
</dbReference>
<evidence type="ECO:0000256" key="9">
    <source>
        <dbReference type="ARBA" id="ARBA00030757"/>
    </source>
</evidence>
<dbReference type="RefSeq" id="WP_011436255.1">
    <property type="nucleotide sequence ID" value="NC_007777.1"/>
</dbReference>
<comment type="subcellular location">
    <subcellularLocation>
        <location evidence="1">Cytoplasm</location>
    </subcellularLocation>
</comment>
<evidence type="ECO:0000256" key="6">
    <source>
        <dbReference type="ARBA" id="ARBA00022603"/>
    </source>
</evidence>
<dbReference type="AlphaFoldDB" id="Q2JBZ7"/>
<gene>
    <name evidence="12" type="ordered locus">Francci3_1819</name>
</gene>
<name>Q2JBZ7_FRACC</name>
<dbReference type="InterPro" id="IPR029063">
    <property type="entry name" value="SAM-dependent_MTases_sf"/>
</dbReference>
<evidence type="ECO:0000256" key="5">
    <source>
        <dbReference type="ARBA" id="ARBA00022490"/>
    </source>
</evidence>
<dbReference type="EMBL" id="CP000249">
    <property type="protein sequence ID" value="ABD11195.1"/>
    <property type="molecule type" value="Genomic_DNA"/>
</dbReference>
<organism evidence="12 13">
    <name type="scientific">Frankia casuarinae (strain DSM 45818 / CECT 9043 / HFP020203 / CcI3)</name>
    <dbReference type="NCBI Taxonomy" id="106370"/>
    <lineage>
        <taxon>Bacteria</taxon>
        <taxon>Bacillati</taxon>
        <taxon>Actinomycetota</taxon>
        <taxon>Actinomycetes</taxon>
        <taxon>Frankiales</taxon>
        <taxon>Frankiaceae</taxon>
        <taxon>Frankia</taxon>
    </lineage>
</organism>
<keyword evidence="6 12" id="KW-0489">Methyltransferase</keyword>
<dbReference type="CDD" id="cd02440">
    <property type="entry name" value="AdoMet_MTases"/>
    <property type="match status" value="1"/>
</dbReference>
<dbReference type="Gene3D" id="3.40.50.150">
    <property type="entry name" value="Vaccinia Virus protein VP39"/>
    <property type="match status" value="1"/>
</dbReference>
<keyword evidence="8" id="KW-0949">S-adenosyl-L-methionine</keyword>
<evidence type="ECO:0000256" key="8">
    <source>
        <dbReference type="ARBA" id="ARBA00022691"/>
    </source>
</evidence>
<dbReference type="GO" id="GO:0005737">
    <property type="term" value="C:cytoplasm"/>
    <property type="evidence" value="ECO:0007669"/>
    <property type="project" value="UniProtKB-SubCell"/>
</dbReference>
<protein>
    <recommendedName>
        <fullName evidence="4">Protein-L-isoaspartate O-methyltransferase</fullName>
        <ecNumber evidence="3">2.1.1.77</ecNumber>
    </recommendedName>
    <alternativeName>
        <fullName evidence="11">L-isoaspartyl protein carboxyl methyltransferase</fullName>
    </alternativeName>
    <alternativeName>
        <fullName evidence="9">Protein L-isoaspartyl methyltransferase</fullName>
    </alternativeName>
    <alternativeName>
        <fullName evidence="10">Protein-beta-aspartate methyltransferase</fullName>
    </alternativeName>
</protein>
<accession>Q2JBZ7</accession>
<dbReference type="PANTHER" id="PTHR11579">
    <property type="entry name" value="PROTEIN-L-ISOASPARTATE O-METHYLTRANSFERASE"/>
    <property type="match status" value="1"/>
</dbReference>
<dbReference type="eggNOG" id="COG2518">
    <property type="taxonomic scope" value="Bacteria"/>
</dbReference>
<evidence type="ECO:0000256" key="11">
    <source>
        <dbReference type="ARBA" id="ARBA00031350"/>
    </source>
</evidence>
<reference evidence="12 13" key="1">
    <citation type="journal article" date="2007" name="Genome Res.">
        <title>Genome characteristics of facultatively symbiotic Frankia sp. strains reflect host range and host plant biogeography.</title>
        <authorList>
            <person name="Normand P."/>
            <person name="Lapierre P."/>
            <person name="Tisa L.S."/>
            <person name="Gogarten J.P."/>
            <person name="Alloisio N."/>
            <person name="Bagnarol E."/>
            <person name="Bassi C.A."/>
            <person name="Berry A.M."/>
            <person name="Bickhart D.M."/>
            <person name="Choisne N."/>
            <person name="Couloux A."/>
            <person name="Cournoyer B."/>
            <person name="Cruveiller S."/>
            <person name="Daubin V."/>
            <person name="Demange N."/>
            <person name="Francino M.P."/>
            <person name="Goltsman E."/>
            <person name="Huang Y."/>
            <person name="Kopp O.R."/>
            <person name="Labarre L."/>
            <person name="Lapidus A."/>
            <person name="Lavire C."/>
            <person name="Marechal J."/>
            <person name="Martinez M."/>
            <person name="Mastronunzio J.E."/>
            <person name="Mullin B.C."/>
            <person name="Niemann J."/>
            <person name="Pujic P."/>
            <person name="Rawnsley T."/>
            <person name="Rouy Z."/>
            <person name="Schenowitz C."/>
            <person name="Sellstedt A."/>
            <person name="Tavares F."/>
            <person name="Tomkins J.P."/>
            <person name="Vallenet D."/>
            <person name="Valverde C."/>
            <person name="Wall L.G."/>
            <person name="Wang Y."/>
            <person name="Medigue C."/>
            <person name="Benson D.R."/>
        </authorList>
    </citation>
    <scope>NUCLEOTIDE SEQUENCE [LARGE SCALE GENOMIC DNA]</scope>
    <source>
        <strain evidence="13">DSM 45818 / CECT 9043 / CcI3</strain>
    </source>
</reference>
<evidence type="ECO:0000313" key="12">
    <source>
        <dbReference type="EMBL" id="ABD11195.1"/>
    </source>
</evidence>
<dbReference type="GO" id="GO:0032259">
    <property type="term" value="P:methylation"/>
    <property type="evidence" value="ECO:0007669"/>
    <property type="project" value="UniProtKB-KW"/>
</dbReference>
<keyword evidence="5" id="KW-0963">Cytoplasm</keyword>
<comment type="similarity">
    <text evidence="2">Belongs to the methyltransferase superfamily. L-isoaspartyl/D-aspartyl protein methyltransferase family.</text>
</comment>
<dbReference type="PhylomeDB" id="Q2JBZ7"/>
<evidence type="ECO:0000256" key="10">
    <source>
        <dbReference type="ARBA" id="ARBA00031323"/>
    </source>
</evidence>
<evidence type="ECO:0000256" key="3">
    <source>
        <dbReference type="ARBA" id="ARBA00011890"/>
    </source>
</evidence>
<sequence>MTIQHEESSTAAAVLRAAMVDELRELGAVRDPRVARALAVVPRHLFAPGADLAAAYAATGTVVPVRDAVGRMVSTVSAPHIQAMMLEQARVAPGMRVLEVGSAGYNAALLAELVGETGEVTTVDILPGVAERARRCLDAAGYGRVRVVLADAEGGVPDHAPYDLVLVTTAVRDIPSAWTDQLAPGGRLVVPLRLRGQTRSVVFEADGGRLVGHDAQVCSFVPLAGAGAFPEQVLALDGDDVVVRLDDAAPVDVDEVRQALTWPRVKTWSGVHSGEEPFDDLLLWLAVGLENSGLLLARQAAVTRGTVAHAWSLGMPAVVGKGSLAYFSLSAKVPGRVSREFGVQAQGPAAELLTSQFIERIRAWKADRPARIEAFPAGTPDAALPAGGVFLDRPHRRVVVSWPSGPEVPV</sequence>
<evidence type="ECO:0000313" key="13">
    <source>
        <dbReference type="Proteomes" id="UP000001937"/>
    </source>
</evidence>
<dbReference type="PANTHER" id="PTHR11579:SF0">
    <property type="entry name" value="PROTEIN-L-ISOASPARTATE(D-ASPARTATE) O-METHYLTRANSFERASE"/>
    <property type="match status" value="1"/>
</dbReference>